<organism evidence="3 4">
    <name type="scientific">Bradyrhizobium vignae</name>
    <dbReference type="NCBI Taxonomy" id="1549949"/>
    <lineage>
        <taxon>Bacteria</taxon>
        <taxon>Pseudomonadati</taxon>
        <taxon>Pseudomonadota</taxon>
        <taxon>Alphaproteobacteria</taxon>
        <taxon>Hyphomicrobiales</taxon>
        <taxon>Nitrobacteraceae</taxon>
        <taxon>Bradyrhizobium</taxon>
    </lineage>
</organism>
<reference evidence="3 4" key="1">
    <citation type="submission" date="2018-03" db="EMBL/GenBank/DDBJ databases">
        <authorList>
            <person name="Gully D."/>
        </authorList>
    </citation>
    <scope>NUCLEOTIDE SEQUENCE [LARGE SCALE GENOMIC DNA]</scope>
    <source>
        <strain evidence="3">ORS3257</strain>
    </source>
</reference>
<feature type="chain" id="PRO_5015712983" description="Type VI secretion system VasI, EvfG, VC_A0118" evidence="2">
    <location>
        <begin position="22"/>
        <end position="209"/>
    </location>
</feature>
<dbReference type="AlphaFoldDB" id="A0A2U3Q630"/>
<evidence type="ECO:0000313" key="4">
    <source>
        <dbReference type="Proteomes" id="UP000246085"/>
    </source>
</evidence>
<dbReference type="Proteomes" id="UP000246085">
    <property type="component" value="Chromosome BRAD3257"/>
</dbReference>
<protein>
    <recommendedName>
        <fullName evidence="5">Type VI secretion system VasI, EvfG, VC_A0118</fullName>
    </recommendedName>
</protein>
<gene>
    <name evidence="3" type="ORF">BRAD3257_5949</name>
</gene>
<evidence type="ECO:0000256" key="2">
    <source>
        <dbReference type="SAM" id="SignalP"/>
    </source>
</evidence>
<sequence length="209" mass="21875">MKSAAPPLAVALNVACGIAYAQNTSDPMETLRACSATEGQARQECPQDLSGKLPPPGRRASDGGWLISETTSPVDYSPVVTATTSSVGSSDGGTMQLAIHCRRGRTEVTVAGPALSRSANEYVISFRLNADTPMQLTAASPSFGSGVAFGGDVVKLLSSLPEDGHIVVRLFTRTGPAQDGQFLLSGFENVRKKMAVACKWPHSVARPAR</sequence>
<dbReference type="KEGG" id="bvz:BRAD3257_5949"/>
<proteinExistence type="predicted"/>
<evidence type="ECO:0008006" key="5">
    <source>
        <dbReference type="Google" id="ProtNLM"/>
    </source>
</evidence>
<dbReference type="RefSeq" id="WP_244607692.1">
    <property type="nucleotide sequence ID" value="NZ_LS398110.1"/>
</dbReference>
<keyword evidence="2" id="KW-0732">Signal</keyword>
<name>A0A2U3Q630_9BRAD</name>
<evidence type="ECO:0000256" key="1">
    <source>
        <dbReference type="SAM" id="MobiDB-lite"/>
    </source>
</evidence>
<dbReference type="EMBL" id="LS398110">
    <property type="protein sequence ID" value="SPP96874.1"/>
    <property type="molecule type" value="Genomic_DNA"/>
</dbReference>
<feature type="signal peptide" evidence="2">
    <location>
        <begin position="1"/>
        <end position="21"/>
    </location>
</feature>
<evidence type="ECO:0000313" key="3">
    <source>
        <dbReference type="EMBL" id="SPP96874.1"/>
    </source>
</evidence>
<feature type="region of interest" description="Disordered" evidence="1">
    <location>
        <begin position="40"/>
        <end position="62"/>
    </location>
</feature>
<accession>A0A2U3Q630</accession>